<dbReference type="PROSITE" id="PS51141">
    <property type="entry name" value="ZF_SBP"/>
    <property type="match status" value="1"/>
</dbReference>
<keyword evidence="3 9" id="KW-0863">Zinc-finger</keyword>
<evidence type="ECO:0000256" key="7">
    <source>
        <dbReference type="ARBA" id="ARBA00023163"/>
    </source>
</evidence>
<evidence type="ECO:0000259" key="11">
    <source>
        <dbReference type="PROSITE" id="PS51141"/>
    </source>
</evidence>
<keyword evidence="4" id="KW-0862">Zinc</keyword>
<evidence type="ECO:0000256" key="9">
    <source>
        <dbReference type="PROSITE-ProRule" id="PRU00470"/>
    </source>
</evidence>
<dbReference type="GO" id="GO:0008270">
    <property type="term" value="F:zinc ion binding"/>
    <property type="evidence" value="ECO:0007669"/>
    <property type="project" value="UniProtKB-KW"/>
</dbReference>
<evidence type="ECO:0000256" key="3">
    <source>
        <dbReference type="ARBA" id="ARBA00022771"/>
    </source>
</evidence>
<dbReference type="FunFam" id="4.10.1100.10:FF:000001">
    <property type="entry name" value="Squamosa promoter-binding-like protein 14"/>
    <property type="match status" value="1"/>
</dbReference>
<evidence type="ECO:0000256" key="8">
    <source>
        <dbReference type="ARBA" id="ARBA00023242"/>
    </source>
</evidence>
<dbReference type="InterPro" id="IPR044817">
    <property type="entry name" value="SBP-like"/>
</dbReference>
<keyword evidence="5" id="KW-0805">Transcription regulation</keyword>
<name>A0AAV6MQ85_9ROSI</name>
<evidence type="ECO:0000256" key="5">
    <source>
        <dbReference type="ARBA" id="ARBA00023015"/>
    </source>
</evidence>
<keyword evidence="7" id="KW-0804">Transcription</keyword>
<dbReference type="InterPro" id="IPR004333">
    <property type="entry name" value="SBP_dom"/>
</dbReference>
<dbReference type="GO" id="GO:0003677">
    <property type="term" value="F:DNA binding"/>
    <property type="evidence" value="ECO:0007669"/>
    <property type="project" value="UniProtKB-KW"/>
</dbReference>
<comment type="caution">
    <text evidence="12">The sequence shown here is derived from an EMBL/GenBank/DDBJ whole genome shotgun (WGS) entry which is preliminary data.</text>
</comment>
<reference evidence="12 13" key="1">
    <citation type="journal article" date="2021" name="Hortic Res">
        <title>The domestication of Cucurbita argyrosperma as revealed by the genome of its wild relative.</title>
        <authorList>
            <person name="Barrera-Redondo J."/>
            <person name="Sanchez-de la Vega G."/>
            <person name="Aguirre-Liguori J.A."/>
            <person name="Castellanos-Morales G."/>
            <person name="Gutierrez-Guerrero Y.T."/>
            <person name="Aguirre-Dugua X."/>
            <person name="Aguirre-Planter E."/>
            <person name="Tenaillon M.I."/>
            <person name="Lira-Saade R."/>
            <person name="Eguiarte L.E."/>
        </authorList>
    </citation>
    <scope>NUCLEOTIDE SEQUENCE [LARGE SCALE GENOMIC DNA]</scope>
    <source>
        <strain evidence="12">JBR-2021</strain>
    </source>
</reference>
<evidence type="ECO:0000256" key="1">
    <source>
        <dbReference type="ARBA" id="ARBA00004123"/>
    </source>
</evidence>
<keyword evidence="13" id="KW-1185">Reference proteome</keyword>
<keyword evidence="6" id="KW-0238">DNA-binding</keyword>
<dbReference type="GO" id="GO:0005634">
    <property type="term" value="C:nucleus"/>
    <property type="evidence" value="ECO:0007669"/>
    <property type="project" value="UniProtKB-SubCell"/>
</dbReference>
<proteinExistence type="predicted"/>
<accession>A0AAV6MQ85</accession>
<evidence type="ECO:0000256" key="4">
    <source>
        <dbReference type="ARBA" id="ARBA00022833"/>
    </source>
</evidence>
<keyword evidence="2" id="KW-0479">Metal-binding</keyword>
<comment type="subcellular location">
    <subcellularLocation>
        <location evidence="1">Nucleus</location>
    </subcellularLocation>
</comment>
<dbReference type="Proteomes" id="UP000685013">
    <property type="component" value="Chromosome 13"/>
</dbReference>
<evidence type="ECO:0000313" key="13">
    <source>
        <dbReference type="Proteomes" id="UP000685013"/>
    </source>
</evidence>
<dbReference type="PANTHER" id="PTHR31251">
    <property type="entry name" value="SQUAMOSA PROMOTER-BINDING-LIKE PROTEIN 4"/>
    <property type="match status" value="1"/>
</dbReference>
<dbReference type="PANTHER" id="PTHR31251:SF160">
    <property type="entry name" value="SBP-TYPE DOMAIN-CONTAINING PROTEIN"/>
    <property type="match status" value="1"/>
</dbReference>
<evidence type="ECO:0000256" key="10">
    <source>
        <dbReference type="SAM" id="MobiDB-lite"/>
    </source>
</evidence>
<evidence type="ECO:0000313" key="12">
    <source>
        <dbReference type="EMBL" id="KAG6584394.1"/>
    </source>
</evidence>
<feature type="non-terminal residue" evidence="12">
    <location>
        <position position="1"/>
    </location>
</feature>
<dbReference type="EMBL" id="JAGKQH010000013">
    <property type="protein sequence ID" value="KAG6584394.1"/>
    <property type="molecule type" value="Genomic_DNA"/>
</dbReference>
<protein>
    <submittedName>
        <fullName evidence="12">Squamosa promoter-binding-like protein 6</fullName>
    </submittedName>
</protein>
<dbReference type="AlphaFoldDB" id="A0AAV6MQ85"/>
<feature type="domain" description="SBP-type" evidence="11">
    <location>
        <begin position="188"/>
        <end position="265"/>
    </location>
</feature>
<keyword evidence="8" id="KW-0539">Nucleus</keyword>
<gene>
    <name evidence="12" type="primary">SPL6</name>
    <name evidence="12" type="ORF">SDJN03_20326</name>
</gene>
<sequence>MLSGVEGLASGDYADCFDDTSYCTKVLFVNHDLELLGLRKFPRTRIVIWVLGSGKGFVSDEMNSSTNSPLRSKYSLLGWEFKNPCSFVENQSFGELEFPQMLGKQLADESVSHVLNTKIEEESTSKLSGSIVDSNNRDSSLIDLKLGRFIDQGDAHSSKYSKRAAISSSTESSTSQKRMRSQGVNFQAAFCQVYGCNKDLTSSKEYHKRHKVCEVHSKTAKVIVNGIEQRFCQQCSRFHLLVEFDDGKRSCRKRLAGHNERRRKPQVSFHSGRAQRLLQPYNGIGDSRFQEKTPTATSFICKDILSSGLYYPEKLGDNDWCKRVLVEAKNDYNSISATSLSNRHLNVKSPLLPYDFEVQIPPFQEHGTSTAPSLNNMLCDTTCQYSHNVGGPHIDTTHPLFHHTTLSSEDFGVYDAASTIQGLSGIPDSGCALSLLSSQSQTASNHSSIVHIPRAFVMSESPSNYSMSELSEKLMGVSSQASSTGISSKFASGMSEAQMGPILTCDRTVAFQIPDGVLHRSGLANSKANLSYEHTPTIDLLQLSSQLHRVEDQRHSMQDSA</sequence>
<dbReference type="Pfam" id="PF03110">
    <property type="entry name" value="SBP"/>
    <property type="match status" value="1"/>
</dbReference>
<evidence type="ECO:0000256" key="6">
    <source>
        <dbReference type="ARBA" id="ARBA00023125"/>
    </source>
</evidence>
<organism evidence="12 13">
    <name type="scientific">Cucurbita argyrosperma subsp. sororia</name>
    <dbReference type="NCBI Taxonomy" id="37648"/>
    <lineage>
        <taxon>Eukaryota</taxon>
        <taxon>Viridiplantae</taxon>
        <taxon>Streptophyta</taxon>
        <taxon>Embryophyta</taxon>
        <taxon>Tracheophyta</taxon>
        <taxon>Spermatophyta</taxon>
        <taxon>Magnoliopsida</taxon>
        <taxon>eudicotyledons</taxon>
        <taxon>Gunneridae</taxon>
        <taxon>Pentapetalae</taxon>
        <taxon>rosids</taxon>
        <taxon>fabids</taxon>
        <taxon>Cucurbitales</taxon>
        <taxon>Cucurbitaceae</taxon>
        <taxon>Cucurbiteae</taxon>
        <taxon>Cucurbita</taxon>
    </lineage>
</organism>
<feature type="region of interest" description="Disordered" evidence="10">
    <location>
        <begin position="160"/>
        <end position="179"/>
    </location>
</feature>
<evidence type="ECO:0000256" key="2">
    <source>
        <dbReference type="ARBA" id="ARBA00022723"/>
    </source>
</evidence>